<dbReference type="Gene3D" id="3.30.70.100">
    <property type="match status" value="1"/>
</dbReference>
<dbReference type="FunFam" id="3.30.70.100:FF:000001">
    <property type="entry name" value="ATPase copper transporting beta"/>
    <property type="match status" value="1"/>
</dbReference>
<keyword evidence="3" id="KW-1133">Transmembrane helix</keyword>
<evidence type="ECO:0000313" key="5">
    <source>
        <dbReference type="EMBL" id="PCG71553.1"/>
    </source>
</evidence>
<gene>
    <name evidence="5" type="ORF">B5V51_1735</name>
</gene>
<dbReference type="CDD" id="cd00371">
    <property type="entry name" value="HMA"/>
    <property type="match status" value="1"/>
</dbReference>
<dbReference type="GO" id="GO:0060003">
    <property type="term" value="P:copper ion export"/>
    <property type="evidence" value="ECO:0007669"/>
    <property type="project" value="TreeGrafter"/>
</dbReference>
<dbReference type="GO" id="GO:0015677">
    <property type="term" value="P:copper ion import"/>
    <property type="evidence" value="ECO:0007669"/>
    <property type="project" value="TreeGrafter"/>
</dbReference>
<dbReference type="SUPFAM" id="SSF55008">
    <property type="entry name" value="HMA, heavy metal-associated domain"/>
    <property type="match status" value="1"/>
</dbReference>
<sequence>MTCASCVNKIEKSVLKLTGVVSCTVALTTSKGKIKYNAEQIGPRTICEAINNLGFEASVVTPHNRGTTNYLEHKYIQLFVALCTLACYFMAVMSADPQRESCAAAASSAREPVSSCLNARAVTSSPPIATSHILSTLTRDTSF</sequence>
<evidence type="ECO:0000256" key="1">
    <source>
        <dbReference type="ARBA" id="ARBA00022723"/>
    </source>
</evidence>
<dbReference type="EMBL" id="NWSH01001357">
    <property type="protein sequence ID" value="PCG71553.1"/>
    <property type="molecule type" value="Genomic_DNA"/>
</dbReference>
<keyword evidence="2" id="KW-1278">Translocase</keyword>
<evidence type="ECO:0000256" key="3">
    <source>
        <dbReference type="SAM" id="Phobius"/>
    </source>
</evidence>
<dbReference type="PANTHER" id="PTHR43520">
    <property type="entry name" value="ATP7, ISOFORM B"/>
    <property type="match status" value="1"/>
</dbReference>
<keyword evidence="3" id="KW-0472">Membrane</keyword>
<evidence type="ECO:0000259" key="4">
    <source>
        <dbReference type="PROSITE" id="PS50846"/>
    </source>
</evidence>
<reference evidence="5" key="1">
    <citation type="submission" date="2017-09" db="EMBL/GenBank/DDBJ databases">
        <title>Contemporary evolution of a Lepidopteran species, Heliothis virescens, in response to modern agricultural practices.</title>
        <authorList>
            <person name="Fritz M.L."/>
            <person name="Deyonke A.M."/>
            <person name="Papanicolaou A."/>
            <person name="Micinski S."/>
            <person name="Westbrook J."/>
            <person name="Gould F."/>
        </authorList>
    </citation>
    <scope>NUCLEOTIDE SEQUENCE [LARGE SCALE GENOMIC DNA]</scope>
    <source>
        <strain evidence="5">HvINT-</strain>
        <tissue evidence="5">Whole body</tissue>
    </source>
</reference>
<dbReference type="PROSITE" id="PS50846">
    <property type="entry name" value="HMA_2"/>
    <property type="match status" value="1"/>
</dbReference>
<name>A0A2A4JJG9_HELVI</name>
<feature type="transmembrane region" description="Helical" evidence="3">
    <location>
        <begin position="75"/>
        <end position="93"/>
    </location>
</feature>
<dbReference type="AlphaFoldDB" id="A0A2A4JJG9"/>
<dbReference type="GO" id="GO:0006878">
    <property type="term" value="P:intracellular copper ion homeostasis"/>
    <property type="evidence" value="ECO:0007669"/>
    <property type="project" value="TreeGrafter"/>
</dbReference>
<dbReference type="PANTHER" id="PTHR43520:SF8">
    <property type="entry name" value="P-TYPE CU(+) TRANSPORTER"/>
    <property type="match status" value="1"/>
</dbReference>
<evidence type="ECO:0000256" key="2">
    <source>
        <dbReference type="ARBA" id="ARBA00022967"/>
    </source>
</evidence>
<dbReference type="Pfam" id="PF00403">
    <property type="entry name" value="HMA"/>
    <property type="match status" value="1"/>
</dbReference>
<dbReference type="GO" id="GO:0005802">
    <property type="term" value="C:trans-Golgi network"/>
    <property type="evidence" value="ECO:0007669"/>
    <property type="project" value="TreeGrafter"/>
</dbReference>
<organism evidence="5">
    <name type="scientific">Heliothis virescens</name>
    <name type="common">Tobacco budworm moth</name>
    <dbReference type="NCBI Taxonomy" id="7102"/>
    <lineage>
        <taxon>Eukaryota</taxon>
        <taxon>Metazoa</taxon>
        <taxon>Ecdysozoa</taxon>
        <taxon>Arthropoda</taxon>
        <taxon>Hexapoda</taxon>
        <taxon>Insecta</taxon>
        <taxon>Pterygota</taxon>
        <taxon>Neoptera</taxon>
        <taxon>Endopterygota</taxon>
        <taxon>Lepidoptera</taxon>
        <taxon>Glossata</taxon>
        <taxon>Ditrysia</taxon>
        <taxon>Noctuoidea</taxon>
        <taxon>Noctuidae</taxon>
        <taxon>Heliothinae</taxon>
        <taxon>Heliothis</taxon>
    </lineage>
</organism>
<protein>
    <recommendedName>
        <fullName evidence="4">HMA domain-containing protein</fullName>
    </recommendedName>
</protein>
<dbReference type="GO" id="GO:0005507">
    <property type="term" value="F:copper ion binding"/>
    <property type="evidence" value="ECO:0007669"/>
    <property type="project" value="TreeGrafter"/>
</dbReference>
<dbReference type="GO" id="GO:0043682">
    <property type="term" value="F:P-type divalent copper transporter activity"/>
    <property type="evidence" value="ECO:0007669"/>
    <property type="project" value="TreeGrafter"/>
</dbReference>
<keyword evidence="1" id="KW-0479">Metal-binding</keyword>
<comment type="caution">
    <text evidence="5">The sequence shown here is derived from an EMBL/GenBank/DDBJ whole genome shotgun (WGS) entry which is preliminary data.</text>
</comment>
<feature type="domain" description="HMA" evidence="4">
    <location>
        <begin position="1"/>
        <end position="58"/>
    </location>
</feature>
<accession>A0A2A4JJG9</accession>
<dbReference type="GO" id="GO:0005886">
    <property type="term" value="C:plasma membrane"/>
    <property type="evidence" value="ECO:0007669"/>
    <property type="project" value="TreeGrafter"/>
</dbReference>
<dbReference type="STRING" id="7102.A0A2A4JJG9"/>
<proteinExistence type="predicted"/>
<dbReference type="InterPro" id="IPR036163">
    <property type="entry name" value="HMA_dom_sf"/>
</dbReference>
<dbReference type="InterPro" id="IPR006121">
    <property type="entry name" value="HMA_dom"/>
</dbReference>
<keyword evidence="3" id="KW-0812">Transmembrane</keyword>